<keyword evidence="8" id="KW-0418">Kinase</keyword>
<evidence type="ECO:0000313" key="15">
    <source>
        <dbReference type="Proteomes" id="UP001222027"/>
    </source>
</evidence>
<dbReference type="FunFam" id="3.20.20.60:FF:000051">
    <property type="entry name" value="Pyruvate kinase family protein"/>
    <property type="match status" value="1"/>
</dbReference>
<protein>
    <recommendedName>
        <fullName evidence="4">pyruvate kinase</fullName>
        <ecNumber evidence="4">2.7.1.40</ecNumber>
    </recommendedName>
</protein>
<evidence type="ECO:0000256" key="2">
    <source>
        <dbReference type="ARBA" id="ARBA00004997"/>
    </source>
</evidence>
<reference evidence="14 15" key="1">
    <citation type="submission" date="2022-12" db="EMBL/GenBank/DDBJ databases">
        <title>Chromosome-scale assembly of the Ensete ventricosum genome.</title>
        <authorList>
            <person name="Dussert Y."/>
            <person name="Stocks J."/>
            <person name="Wendawek A."/>
            <person name="Woldeyes F."/>
            <person name="Nichols R.A."/>
            <person name="Borrell J.S."/>
        </authorList>
    </citation>
    <scope>NUCLEOTIDE SEQUENCE [LARGE SCALE GENOMIC DNA]</scope>
    <source>
        <strain evidence="15">cv. Maze</strain>
        <tissue evidence="14">Seeds</tissue>
    </source>
</reference>
<keyword evidence="7" id="KW-0547">Nucleotide-binding</keyword>
<keyword evidence="10" id="KW-0460">Magnesium</keyword>
<evidence type="ECO:0000256" key="8">
    <source>
        <dbReference type="ARBA" id="ARBA00022777"/>
    </source>
</evidence>
<name>A0AAV8P878_ENSVE</name>
<sequence>MVRNDSRITVVIVIKRTVISNGITASNPRAVATTLLHLFTPPVHFDHITWLVRDFSLSCDLHWDLTKIMELSTNQLWLILNQAEKNPANLKYPVLFAKLQESDAFESKRCKSYEDMLDADTEKSRGNFDIKKSSERSSESHFNDEVSGALSMSSEKLLEYPLNYEACIGKLRAVYLHVLAAEQWNASRLNKCHRSYLESATNLIHYLALNSLDVDELKQDLYSSGLVGLERTNSHVLASITAAIKLLENLQPNSSDKNHKTWPLDVIHHDNVQESDNYVDFGISAMRKKASMNKAALFGPAQDEKNINIMVTVGREAIENATLLSDLVKAGANVIRINCAHDDPTIWSEIIRLAKHCSQMLEKPCRVLMDLAGPKLRTGPMNSGPQVMKLSPKKDAKGDVMFPAQVWLSRPGCAPPTPSAVDATLFVESGRFFNEIGIGNVLEFVDCRGRRRSLKISKRLSASSGYGFIAECSQTAYVGSGTKLCIQKKKGKSSHGEVVNVPAADQFIRMRVGDLLTIIREPSLIFDEIGASTCGAAKITCNSGRLFDSVKPGDPIAFDDGRIWGVVQGTSINEIVVLITRASPKGSKLGSEKSINIPRSEIHFEGLTSKDLVDLDFIAANADMVGISFIRDVHDMEIVQQQLKKRKLAELGIVLKIETQSAFDRLPLLLLQTMQSPNPFGVMIARGDLAVECGWDQMGSIQEEILSMCNAAHVPVIWATQVLESLTKTGIPTRAEITDVASGMRASCIMLNKGKYIAEAVSTLNTILESCSTRVEGRYTASEEFDQGPSGAYRSDQSFEDALFAVGNRSMGGKGDSLRPTKDEAPVGLMVLIVYLANWVRKVSEFQRLLAKMLFDSDLEDECKVDDEEEKIDCLLHRLGRTGRKGQEGIGGVGSGASRNEELRISISTMAWIL</sequence>
<dbReference type="InterPro" id="IPR015813">
    <property type="entry name" value="Pyrv/PenolPyrv_kinase-like_dom"/>
</dbReference>
<evidence type="ECO:0000256" key="12">
    <source>
        <dbReference type="ARBA" id="ARBA00023317"/>
    </source>
</evidence>
<dbReference type="GO" id="GO:0005524">
    <property type="term" value="F:ATP binding"/>
    <property type="evidence" value="ECO:0007669"/>
    <property type="project" value="UniProtKB-KW"/>
</dbReference>
<evidence type="ECO:0000259" key="13">
    <source>
        <dbReference type="Pfam" id="PF00224"/>
    </source>
</evidence>
<dbReference type="Proteomes" id="UP001222027">
    <property type="component" value="Unassembled WGS sequence"/>
</dbReference>
<dbReference type="InterPro" id="IPR040442">
    <property type="entry name" value="Pyrv_kinase-like_dom_sf"/>
</dbReference>
<dbReference type="Gene3D" id="2.40.33.10">
    <property type="entry name" value="PK beta-barrel domain-like"/>
    <property type="match status" value="2"/>
</dbReference>
<evidence type="ECO:0000256" key="6">
    <source>
        <dbReference type="ARBA" id="ARBA00022723"/>
    </source>
</evidence>
<keyword evidence="6" id="KW-0479">Metal-binding</keyword>
<evidence type="ECO:0000256" key="7">
    <source>
        <dbReference type="ARBA" id="ARBA00022741"/>
    </source>
</evidence>
<evidence type="ECO:0000256" key="4">
    <source>
        <dbReference type="ARBA" id="ARBA00012142"/>
    </source>
</evidence>
<dbReference type="EC" id="2.7.1.40" evidence="4"/>
<evidence type="ECO:0000256" key="10">
    <source>
        <dbReference type="ARBA" id="ARBA00022842"/>
    </source>
</evidence>
<proteinExistence type="inferred from homology"/>
<keyword evidence="11" id="KW-0324">Glycolysis</keyword>
<keyword evidence="5" id="KW-0808">Transferase</keyword>
<dbReference type="InterPro" id="IPR015806">
    <property type="entry name" value="Pyrv_Knase_insert_dom_sf"/>
</dbReference>
<evidence type="ECO:0000256" key="9">
    <source>
        <dbReference type="ARBA" id="ARBA00022840"/>
    </source>
</evidence>
<dbReference type="EMBL" id="JAQQAF010000007">
    <property type="protein sequence ID" value="KAJ8471105.1"/>
    <property type="molecule type" value="Genomic_DNA"/>
</dbReference>
<evidence type="ECO:0000256" key="5">
    <source>
        <dbReference type="ARBA" id="ARBA00022679"/>
    </source>
</evidence>
<evidence type="ECO:0000256" key="1">
    <source>
        <dbReference type="ARBA" id="ARBA00001958"/>
    </source>
</evidence>
<dbReference type="Pfam" id="PF00224">
    <property type="entry name" value="PK"/>
    <property type="match status" value="2"/>
</dbReference>
<gene>
    <name evidence="14" type="ORF">OPV22_025448</name>
</gene>
<keyword evidence="9" id="KW-0067">ATP-binding</keyword>
<dbReference type="GO" id="GO:0004743">
    <property type="term" value="F:pyruvate kinase activity"/>
    <property type="evidence" value="ECO:0007669"/>
    <property type="project" value="UniProtKB-EC"/>
</dbReference>
<evidence type="ECO:0000256" key="3">
    <source>
        <dbReference type="ARBA" id="ARBA00008663"/>
    </source>
</evidence>
<organism evidence="14 15">
    <name type="scientific">Ensete ventricosum</name>
    <name type="common">Abyssinian banana</name>
    <name type="synonym">Musa ensete</name>
    <dbReference type="NCBI Taxonomy" id="4639"/>
    <lineage>
        <taxon>Eukaryota</taxon>
        <taxon>Viridiplantae</taxon>
        <taxon>Streptophyta</taxon>
        <taxon>Embryophyta</taxon>
        <taxon>Tracheophyta</taxon>
        <taxon>Spermatophyta</taxon>
        <taxon>Magnoliopsida</taxon>
        <taxon>Liliopsida</taxon>
        <taxon>Zingiberales</taxon>
        <taxon>Musaceae</taxon>
        <taxon>Ensete</taxon>
    </lineage>
</organism>
<comment type="pathway">
    <text evidence="2">Carbohydrate degradation; glycolysis; pyruvate from D-glyceraldehyde 3-phosphate: step 5/5.</text>
</comment>
<dbReference type="GO" id="GO:0030955">
    <property type="term" value="F:potassium ion binding"/>
    <property type="evidence" value="ECO:0007669"/>
    <property type="project" value="InterPro"/>
</dbReference>
<feature type="domain" description="Pyruvate kinase barrel" evidence="13">
    <location>
        <begin position="305"/>
        <end position="391"/>
    </location>
</feature>
<evidence type="ECO:0000256" key="11">
    <source>
        <dbReference type="ARBA" id="ARBA00023152"/>
    </source>
</evidence>
<comment type="cofactor">
    <cofactor evidence="1">
        <name>K(+)</name>
        <dbReference type="ChEBI" id="CHEBI:29103"/>
    </cofactor>
</comment>
<dbReference type="Gene3D" id="3.20.20.60">
    <property type="entry name" value="Phosphoenolpyruvate-binding domains"/>
    <property type="match status" value="2"/>
</dbReference>
<evidence type="ECO:0000313" key="14">
    <source>
        <dbReference type="EMBL" id="KAJ8471105.1"/>
    </source>
</evidence>
<dbReference type="SUPFAM" id="SSF51621">
    <property type="entry name" value="Phosphoenolpyruvate/pyruvate domain"/>
    <property type="match status" value="1"/>
</dbReference>
<dbReference type="SUPFAM" id="SSF50800">
    <property type="entry name" value="PK beta-barrel domain-like"/>
    <property type="match status" value="1"/>
</dbReference>
<comment type="similarity">
    <text evidence="3">Belongs to the pyruvate kinase family.</text>
</comment>
<dbReference type="AlphaFoldDB" id="A0AAV8P878"/>
<dbReference type="PANTHER" id="PTHR11817">
    <property type="entry name" value="PYRUVATE KINASE"/>
    <property type="match status" value="1"/>
</dbReference>
<dbReference type="InterPro" id="IPR015793">
    <property type="entry name" value="Pyrv_Knase_brl"/>
</dbReference>
<comment type="caution">
    <text evidence="14">The sequence shown here is derived from an EMBL/GenBank/DDBJ whole genome shotgun (WGS) entry which is preliminary data.</text>
</comment>
<dbReference type="GO" id="GO:0016301">
    <property type="term" value="F:kinase activity"/>
    <property type="evidence" value="ECO:0007669"/>
    <property type="project" value="UniProtKB-KW"/>
</dbReference>
<dbReference type="InterPro" id="IPR001697">
    <property type="entry name" value="Pyr_Knase"/>
</dbReference>
<accession>A0AAV8P878</accession>
<dbReference type="InterPro" id="IPR011037">
    <property type="entry name" value="Pyrv_Knase-like_insert_dom_sf"/>
</dbReference>
<feature type="domain" description="Pyruvate kinase barrel" evidence="13">
    <location>
        <begin position="527"/>
        <end position="760"/>
    </location>
</feature>
<keyword evidence="15" id="KW-1185">Reference proteome</keyword>
<dbReference type="GO" id="GO:0000287">
    <property type="term" value="F:magnesium ion binding"/>
    <property type="evidence" value="ECO:0007669"/>
    <property type="project" value="InterPro"/>
</dbReference>
<keyword evidence="12" id="KW-0670">Pyruvate</keyword>